<dbReference type="InterPro" id="IPR006143">
    <property type="entry name" value="RND_pump_MFP"/>
</dbReference>
<keyword evidence="6" id="KW-1185">Reference proteome</keyword>
<dbReference type="SUPFAM" id="SSF111369">
    <property type="entry name" value="HlyD-like secretion proteins"/>
    <property type="match status" value="1"/>
</dbReference>
<dbReference type="Pfam" id="PF25954">
    <property type="entry name" value="Beta-barrel_RND_2"/>
    <property type="match status" value="1"/>
</dbReference>
<protein>
    <submittedName>
        <fullName evidence="5">Efflux RND transporter periplasmic adaptor subunit</fullName>
    </submittedName>
</protein>
<feature type="domain" description="Multidrug resistance protein MdtA-like barrel-sandwich hybrid" evidence="2">
    <location>
        <begin position="68"/>
        <end position="188"/>
    </location>
</feature>
<proteinExistence type="inferred from homology"/>
<sequence>MKKSLIVIPLAILIVAIASFSSLSQAKKPEEKRSKTPRVVPVVTGEVNQQLLSQTISLIGKLAADKSVFIAPEVQGKIKAIKVTANQEIQAGEILVQLEDARSQASVTEANAYLNDEKRKLKEFQKLIDKNAITQTEIDAQKASVDIAAARLAAAVAELDFHYIKAPFSGTAGLLDFSLGTMVTSGMALFSFDDLSSMRLDLQVSEHFLSLLSVGMTVSATNRAWPSEVFTGRVIGVDPRINPETLNLKVRVSFDNQNNKLKPGMLMSAKMVFPAISEAVIPVQAIEYSGTKRFVYVIDEDGLAKRTQVTLGARIKDEVVITDGVDVGQSIVVQGLVNMRDGLKVDDLSAKPHQITAEANQDVQDEKKGDRS</sequence>
<reference evidence="6" key="1">
    <citation type="submission" date="2019-07" db="EMBL/GenBank/DDBJ databases">
        <title>Shewanella sp. YLB-08 draft genomic sequence.</title>
        <authorList>
            <person name="Yu L."/>
        </authorList>
    </citation>
    <scope>NUCLEOTIDE SEQUENCE [LARGE SCALE GENOMIC DNA]</scope>
    <source>
        <strain evidence="6">JCM 20706</strain>
    </source>
</reference>
<dbReference type="Pfam" id="PF25917">
    <property type="entry name" value="BSH_RND"/>
    <property type="match status" value="1"/>
</dbReference>
<evidence type="ECO:0000313" key="6">
    <source>
        <dbReference type="Proteomes" id="UP000318126"/>
    </source>
</evidence>
<dbReference type="OrthoDB" id="9806939at2"/>
<comment type="caution">
    <text evidence="5">The sequence shown here is derived from an EMBL/GenBank/DDBJ whole genome shotgun (WGS) entry which is preliminary data.</text>
</comment>
<evidence type="ECO:0000259" key="4">
    <source>
        <dbReference type="Pfam" id="PF25989"/>
    </source>
</evidence>
<dbReference type="RefSeq" id="WP_144040937.1">
    <property type="nucleotide sequence ID" value="NZ_BMPL01000011.1"/>
</dbReference>
<evidence type="ECO:0000256" key="1">
    <source>
        <dbReference type="ARBA" id="ARBA00009477"/>
    </source>
</evidence>
<dbReference type="Gene3D" id="2.40.30.170">
    <property type="match status" value="1"/>
</dbReference>
<organism evidence="5 6">
    <name type="scientific">Shewanella hanedai</name>
    <name type="common">Alteromonas hanedai</name>
    <dbReference type="NCBI Taxonomy" id="25"/>
    <lineage>
        <taxon>Bacteria</taxon>
        <taxon>Pseudomonadati</taxon>
        <taxon>Pseudomonadota</taxon>
        <taxon>Gammaproteobacteria</taxon>
        <taxon>Alteromonadales</taxon>
        <taxon>Shewanellaceae</taxon>
        <taxon>Shewanella</taxon>
    </lineage>
</organism>
<dbReference type="PANTHER" id="PTHR30469">
    <property type="entry name" value="MULTIDRUG RESISTANCE PROTEIN MDTA"/>
    <property type="match status" value="1"/>
</dbReference>
<dbReference type="InterPro" id="IPR058625">
    <property type="entry name" value="MdtA-like_BSH"/>
</dbReference>
<dbReference type="AlphaFoldDB" id="A0A553JM63"/>
<feature type="domain" description="CusB-like beta-barrel" evidence="3">
    <location>
        <begin position="200"/>
        <end position="271"/>
    </location>
</feature>
<comment type="similarity">
    <text evidence="1">Belongs to the membrane fusion protein (MFP) (TC 8.A.1) family.</text>
</comment>
<gene>
    <name evidence="5" type="ORF">FN961_14705</name>
</gene>
<dbReference type="NCBIfam" id="TIGR01730">
    <property type="entry name" value="RND_mfp"/>
    <property type="match status" value="1"/>
</dbReference>
<feature type="domain" description="YknX-like C-terminal permuted SH3-like" evidence="4">
    <location>
        <begin position="280"/>
        <end position="346"/>
    </location>
</feature>
<dbReference type="PANTHER" id="PTHR30469:SF13">
    <property type="entry name" value="HAE1 FAMILY EFFLUX PUMP MFP COMPONENT"/>
    <property type="match status" value="1"/>
</dbReference>
<dbReference type="Gene3D" id="2.40.420.20">
    <property type="match status" value="1"/>
</dbReference>
<name>A0A553JM63_SHEHA</name>
<evidence type="ECO:0000259" key="3">
    <source>
        <dbReference type="Pfam" id="PF25954"/>
    </source>
</evidence>
<dbReference type="Proteomes" id="UP000318126">
    <property type="component" value="Unassembled WGS sequence"/>
</dbReference>
<dbReference type="EMBL" id="VKGK01000018">
    <property type="protein sequence ID" value="TRY13490.1"/>
    <property type="molecule type" value="Genomic_DNA"/>
</dbReference>
<dbReference type="GO" id="GO:1990281">
    <property type="term" value="C:efflux pump complex"/>
    <property type="evidence" value="ECO:0007669"/>
    <property type="project" value="TreeGrafter"/>
</dbReference>
<dbReference type="InterPro" id="IPR058792">
    <property type="entry name" value="Beta-barrel_RND_2"/>
</dbReference>
<accession>A0A553JM63</accession>
<dbReference type="Gene3D" id="1.10.287.470">
    <property type="entry name" value="Helix hairpin bin"/>
    <property type="match status" value="1"/>
</dbReference>
<dbReference type="GO" id="GO:0015562">
    <property type="term" value="F:efflux transmembrane transporter activity"/>
    <property type="evidence" value="ECO:0007669"/>
    <property type="project" value="TreeGrafter"/>
</dbReference>
<evidence type="ECO:0000313" key="5">
    <source>
        <dbReference type="EMBL" id="TRY13490.1"/>
    </source>
</evidence>
<dbReference type="Gene3D" id="2.40.50.100">
    <property type="match status" value="1"/>
</dbReference>
<dbReference type="InterPro" id="IPR058637">
    <property type="entry name" value="YknX-like_C"/>
</dbReference>
<dbReference type="Pfam" id="PF25989">
    <property type="entry name" value="YknX_C"/>
    <property type="match status" value="1"/>
</dbReference>
<evidence type="ECO:0000259" key="2">
    <source>
        <dbReference type="Pfam" id="PF25917"/>
    </source>
</evidence>
<dbReference type="FunFam" id="2.40.30.170:FF:000010">
    <property type="entry name" value="Efflux RND transporter periplasmic adaptor subunit"/>
    <property type="match status" value="1"/>
</dbReference>